<keyword evidence="1" id="KW-1133">Transmembrane helix</keyword>
<keyword evidence="1" id="KW-0812">Transmembrane</keyword>
<reference evidence="2 3" key="1">
    <citation type="submission" date="2016-10" db="EMBL/GenBank/DDBJ databases">
        <authorList>
            <person name="de Groot N.N."/>
        </authorList>
    </citation>
    <scope>NUCLEOTIDE SEQUENCE [LARGE SCALE GENOMIC DNA]</scope>
    <source>
        <strain evidence="3">EB21,IBRC-M 10013,KCTC 4048</strain>
    </source>
</reference>
<keyword evidence="3" id="KW-1185">Reference proteome</keyword>
<dbReference type="Proteomes" id="UP000199370">
    <property type="component" value="Unassembled WGS sequence"/>
</dbReference>
<dbReference type="Pfam" id="PF24283">
    <property type="entry name" value="DUF7471"/>
    <property type="match status" value="1"/>
</dbReference>
<proteinExistence type="predicted"/>
<keyword evidence="1" id="KW-0472">Membrane</keyword>
<dbReference type="STRING" id="996166.SAMN05192554_101104"/>
<sequence length="114" mass="11845">MGFPPGATPLHAQTTIVDPVLLAVVGLAALGSAILLGLGLAAYVRRRSRPYLLVVLALAAIAARSAVAWVTMLGMLPDATHHLVEHGLDVAMTALVVGAVWYARSLRQGTGLNQ</sequence>
<evidence type="ECO:0000313" key="2">
    <source>
        <dbReference type="EMBL" id="SDM33337.1"/>
    </source>
</evidence>
<protein>
    <submittedName>
        <fullName evidence="2">Uncharacterized protein</fullName>
    </submittedName>
</protein>
<dbReference type="InterPro" id="IPR055894">
    <property type="entry name" value="DUF7471"/>
</dbReference>
<name>A0A1G9SDE7_9EURY</name>
<gene>
    <name evidence="2" type="ORF">SAMN05192554_101104</name>
</gene>
<feature type="transmembrane region" description="Helical" evidence="1">
    <location>
        <begin position="51"/>
        <end position="71"/>
    </location>
</feature>
<evidence type="ECO:0000313" key="3">
    <source>
        <dbReference type="Proteomes" id="UP000199370"/>
    </source>
</evidence>
<evidence type="ECO:0000256" key="1">
    <source>
        <dbReference type="SAM" id="Phobius"/>
    </source>
</evidence>
<dbReference type="RefSeq" id="WP_089731073.1">
    <property type="nucleotide sequence ID" value="NZ_FNIA01000001.1"/>
</dbReference>
<organism evidence="2 3">
    <name type="scientific">Haloarchaeobius iranensis</name>
    <dbReference type="NCBI Taxonomy" id="996166"/>
    <lineage>
        <taxon>Archaea</taxon>
        <taxon>Methanobacteriati</taxon>
        <taxon>Methanobacteriota</taxon>
        <taxon>Stenosarchaea group</taxon>
        <taxon>Halobacteria</taxon>
        <taxon>Halobacteriales</taxon>
        <taxon>Halorubellaceae</taxon>
        <taxon>Haloarchaeobius</taxon>
    </lineage>
</organism>
<accession>A0A1G9SDE7</accession>
<feature type="transmembrane region" description="Helical" evidence="1">
    <location>
        <begin position="83"/>
        <end position="103"/>
    </location>
</feature>
<dbReference type="EMBL" id="FNIA01000001">
    <property type="protein sequence ID" value="SDM33337.1"/>
    <property type="molecule type" value="Genomic_DNA"/>
</dbReference>
<feature type="transmembrane region" description="Helical" evidence="1">
    <location>
        <begin position="20"/>
        <end position="44"/>
    </location>
</feature>
<dbReference type="OrthoDB" id="271732at2157"/>
<dbReference type="AlphaFoldDB" id="A0A1G9SDE7"/>